<dbReference type="OrthoDB" id="448954at2759"/>
<evidence type="ECO:0000256" key="4">
    <source>
        <dbReference type="ARBA" id="ARBA00022729"/>
    </source>
</evidence>
<proteinExistence type="inferred from homology"/>
<evidence type="ECO:0000313" key="12">
    <source>
        <dbReference type="EMBL" id="EPB89491.1"/>
    </source>
</evidence>
<keyword evidence="8" id="KW-0175">Coiled coil</keyword>
<dbReference type="GO" id="GO:0030246">
    <property type="term" value="F:carbohydrate binding"/>
    <property type="evidence" value="ECO:0007669"/>
    <property type="project" value="UniProtKB-KW"/>
</dbReference>
<dbReference type="FunCoup" id="S2JGS1">
    <property type="interactions" value="139"/>
</dbReference>
<dbReference type="STRING" id="1220926.S2JGS1"/>
<dbReference type="eggNOG" id="KOG3394">
    <property type="taxonomic scope" value="Eukaryota"/>
</dbReference>
<feature type="coiled-coil region" evidence="8">
    <location>
        <begin position="76"/>
        <end position="108"/>
    </location>
</feature>
<dbReference type="GO" id="GO:0030968">
    <property type="term" value="P:endoplasmic reticulum unfolded protein response"/>
    <property type="evidence" value="ECO:0007669"/>
    <property type="project" value="InterPro"/>
</dbReference>
<keyword evidence="4 10" id="KW-0732">Signal</keyword>
<dbReference type="Proteomes" id="UP000014254">
    <property type="component" value="Unassembled WGS sequence"/>
</dbReference>
<evidence type="ECO:0000256" key="10">
    <source>
        <dbReference type="SAM" id="SignalP"/>
    </source>
</evidence>
<keyword evidence="6" id="KW-0256">Endoplasmic reticulum</keyword>
<dbReference type="Gene3D" id="2.70.130.10">
    <property type="entry name" value="Mannose-6-phosphate receptor binding domain"/>
    <property type="match status" value="1"/>
</dbReference>
<evidence type="ECO:0000259" key="11">
    <source>
        <dbReference type="PROSITE" id="PS51914"/>
    </source>
</evidence>
<feature type="compositionally biased region" description="Basic and acidic residues" evidence="9">
    <location>
        <begin position="405"/>
        <end position="420"/>
    </location>
</feature>
<feature type="compositionally biased region" description="Low complexity" evidence="9">
    <location>
        <begin position="289"/>
        <end position="300"/>
    </location>
</feature>
<feature type="signal peptide" evidence="10">
    <location>
        <begin position="1"/>
        <end position="22"/>
    </location>
</feature>
<dbReference type="VEuPathDB" id="FungiDB:HMPREF1544_03722"/>
<dbReference type="OMA" id="WAYEYCH"/>
<feature type="compositionally biased region" description="Low complexity" evidence="9">
    <location>
        <begin position="395"/>
        <end position="404"/>
    </location>
</feature>
<dbReference type="PANTHER" id="PTHR15414">
    <property type="entry name" value="OS-9-RELATED"/>
    <property type="match status" value="1"/>
</dbReference>
<evidence type="ECO:0000256" key="9">
    <source>
        <dbReference type="SAM" id="MobiDB-lite"/>
    </source>
</evidence>
<dbReference type="InterPro" id="IPR012913">
    <property type="entry name" value="OS9-like_dom"/>
</dbReference>
<dbReference type="GO" id="GO:0005788">
    <property type="term" value="C:endoplasmic reticulum lumen"/>
    <property type="evidence" value="ECO:0007669"/>
    <property type="project" value="TreeGrafter"/>
</dbReference>
<gene>
    <name evidence="12" type="ORF">HMPREF1544_03722</name>
</gene>
<dbReference type="InParanoid" id="S2JGS1"/>
<evidence type="ECO:0000256" key="3">
    <source>
        <dbReference type="ARBA" id="ARBA00018727"/>
    </source>
</evidence>
<dbReference type="InterPro" id="IPR044865">
    <property type="entry name" value="MRH_dom"/>
</dbReference>
<keyword evidence="13" id="KW-1185">Reference proteome</keyword>
<dbReference type="PANTHER" id="PTHR15414:SF0">
    <property type="entry name" value="ENDOPLASMIC RETICULUM LECTIN 1"/>
    <property type="match status" value="1"/>
</dbReference>
<dbReference type="AlphaFoldDB" id="S2JGS1"/>
<name>S2JGS1_MUCC1</name>
<evidence type="ECO:0000256" key="1">
    <source>
        <dbReference type="ARBA" id="ARBA00004367"/>
    </source>
</evidence>
<dbReference type="InterPro" id="IPR045149">
    <property type="entry name" value="OS-9-like"/>
</dbReference>
<accession>S2JGS1</accession>
<dbReference type="SUPFAM" id="SSF50911">
    <property type="entry name" value="Mannose 6-phosphate receptor domain"/>
    <property type="match status" value="1"/>
</dbReference>
<evidence type="ECO:0000256" key="2">
    <source>
        <dbReference type="ARBA" id="ARBA00009918"/>
    </source>
</evidence>
<feature type="region of interest" description="Disordered" evidence="9">
    <location>
        <begin position="288"/>
        <end position="312"/>
    </location>
</feature>
<organism evidence="12 13">
    <name type="scientific">Mucor circinelloides f. circinelloides (strain 1006PhL)</name>
    <name type="common">Mucormycosis agent</name>
    <name type="synonym">Calyptromyces circinelloides</name>
    <dbReference type="NCBI Taxonomy" id="1220926"/>
    <lineage>
        <taxon>Eukaryota</taxon>
        <taxon>Fungi</taxon>
        <taxon>Fungi incertae sedis</taxon>
        <taxon>Mucoromycota</taxon>
        <taxon>Mucoromycotina</taxon>
        <taxon>Mucoromycetes</taxon>
        <taxon>Mucorales</taxon>
        <taxon>Mucorineae</taxon>
        <taxon>Mucoraceae</taxon>
        <taxon>Mucor</taxon>
    </lineage>
</organism>
<evidence type="ECO:0000256" key="5">
    <source>
        <dbReference type="ARBA" id="ARBA00022734"/>
    </source>
</evidence>
<evidence type="ECO:0000313" key="13">
    <source>
        <dbReference type="Proteomes" id="UP000014254"/>
    </source>
</evidence>
<feature type="domain" description="MRH" evidence="11">
    <location>
        <begin position="118"/>
        <end position="263"/>
    </location>
</feature>
<evidence type="ECO:0000256" key="7">
    <source>
        <dbReference type="ARBA" id="ARBA00023157"/>
    </source>
</evidence>
<dbReference type="Pfam" id="PF07915">
    <property type="entry name" value="PRKCSH"/>
    <property type="match status" value="1"/>
</dbReference>
<dbReference type="GO" id="GO:0005789">
    <property type="term" value="C:endoplasmic reticulum membrane"/>
    <property type="evidence" value="ECO:0007669"/>
    <property type="project" value="UniProtKB-SubCell"/>
</dbReference>
<protein>
    <recommendedName>
        <fullName evidence="3">Protein OS-9 homolog</fullName>
    </recommendedName>
</protein>
<dbReference type="InterPro" id="IPR009011">
    <property type="entry name" value="Man6P_isomerase_rcpt-bd_dom_sf"/>
</dbReference>
<feature type="chain" id="PRO_5004497276" description="Protein OS-9 homolog" evidence="10">
    <location>
        <begin position="23"/>
        <end position="430"/>
    </location>
</feature>
<feature type="compositionally biased region" description="Basic and acidic residues" evidence="9">
    <location>
        <begin position="301"/>
        <end position="312"/>
    </location>
</feature>
<comment type="subcellular location">
    <subcellularLocation>
        <location evidence="1">Endoplasmic reticulum membrane</location>
        <topology evidence="1">Peripheral membrane protein</topology>
        <orientation evidence="1">Lumenal side</orientation>
    </subcellularLocation>
</comment>
<dbReference type="GO" id="GO:0030970">
    <property type="term" value="P:retrograde protein transport, ER to cytosol"/>
    <property type="evidence" value="ECO:0007669"/>
    <property type="project" value="TreeGrafter"/>
</dbReference>
<feature type="region of interest" description="Disordered" evidence="9">
    <location>
        <begin position="395"/>
        <end position="430"/>
    </location>
</feature>
<dbReference type="EMBL" id="KE123934">
    <property type="protein sequence ID" value="EPB89491.1"/>
    <property type="molecule type" value="Genomic_DNA"/>
</dbReference>
<keyword evidence="7" id="KW-1015">Disulfide bond</keyword>
<dbReference type="PROSITE" id="PS51914">
    <property type="entry name" value="MRH"/>
    <property type="match status" value="1"/>
</dbReference>
<sequence>MAIVAKFLTIALAFNLVQLSLQSHFIQDDILAFPRYKVVVTREKVSNTDVSLKHAEASSNTVMMTSSLGQPFSCIIPDVQVEQERLEREKEESAQEETEQDVNKIIEKGLELLEPIGSNCIRFFTSYWAYEYCHNQYVRQFHVERSHDGKVEKEQETASFFLGLYPGLSKENLINPDKKAVAATTLTKKDHARVKTELKKNGDQKYLVQKWGDGSKCDLTEKPRVIEVQYHCDPQGQDRVSSFVELFTCNYQIVISTPRLCEDMNLSHRHHIEPHKIKCRPVVSDQLIEQEQQQQQQQQQQEREQEKEDIKENDTPLAEAGYQPQANEGVSDKEVPQTDKALLNMISDLTEQINQLKLQMNAMPADTNIRPDFSFFTLDDQGNVIPGADLAKLFATAKQQQQPQKKTEKQQPAKDQHENKQAYQQKYIAA</sequence>
<evidence type="ECO:0000256" key="8">
    <source>
        <dbReference type="SAM" id="Coils"/>
    </source>
</evidence>
<evidence type="ECO:0000256" key="6">
    <source>
        <dbReference type="ARBA" id="ARBA00022824"/>
    </source>
</evidence>
<keyword evidence="5" id="KW-0430">Lectin</keyword>
<reference evidence="13" key="1">
    <citation type="submission" date="2013-05" db="EMBL/GenBank/DDBJ databases">
        <title>The Genome sequence of Mucor circinelloides f. circinelloides 1006PhL.</title>
        <authorList>
            <consortium name="The Broad Institute Genomics Platform"/>
            <person name="Cuomo C."/>
            <person name="Earl A."/>
            <person name="Findley K."/>
            <person name="Lee S.C."/>
            <person name="Walker B."/>
            <person name="Young S."/>
            <person name="Zeng Q."/>
            <person name="Gargeya S."/>
            <person name="Fitzgerald M."/>
            <person name="Haas B."/>
            <person name="Abouelleil A."/>
            <person name="Allen A.W."/>
            <person name="Alvarado L."/>
            <person name="Arachchi H.M."/>
            <person name="Berlin A.M."/>
            <person name="Chapman S.B."/>
            <person name="Gainer-Dewar J."/>
            <person name="Goldberg J."/>
            <person name="Griggs A."/>
            <person name="Gujja S."/>
            <person name="Hansen M."/>
            <person name="Howarth C."/>
            <person name="Imamovic A."/>
            <person name="Ireland A."/>
            <person name="Larimer J."/>
            <person name="McCowan C."/>
            <person name="Murphy C."/>
            <person name="Pearson M."/>
            <person name="Poon T.W."/>
            <person name="Priest M."/>
            <person name="Roberts A."/>
            <person name="Saif S."/>
            <person name="Shea T."/>
            <person name="Sisk P."/>
            <person name="Sykes S."/>
            <person name="Wortman J."/>
            <person name="Nusbaum C."/>
            <person name="Birren B."/>
        </authorList>
    </citation>
    <scope>NUCLEOTIDE SEQUENCE [LARGE SCALE GENOMIC DNA]</scope>
    <source>
        <strain evidence="13">1006PhL</strain>
    </source>
</reference>
<comment type="similarity">
    <text evidence="2">Belongs to the OS-9 family.</text>
</comment>